<reference evidence="3 4" key="1">
    <citation type="submission" date="2011-05" db="EMBL/GenBank/DDBJ databases">
        <title>Complete sequence of Desulfotomaculum carboxydivorans CO-1-SRB.</title>
        <authorList>
            <consortium name="US DOE Joint Genome Institute"/>
            <person name="Lucas S."/>
            <person name="Han J."/>
            <person name="Lapidus A."/>
            <person name="Cheng J.-F."/>
            <person name="Goodwin L."/>
            <person name="Pitluck S."/>
            <person name="Peters L."/>
            <person name="Mikhailova N."/>
            <person name="Lu M."/>
            <person name="Han C."/>
            <person name="Tapia R."/>
            <person name="Land M."/>
            <person name="Hauser L."/>
            <person name="Kyrpides N."/>
            <person name="Ivanova N."/>
            <person name="Pagani I."/>
            <person name="Stams A."/>
            <person name="Plugge C."/>
            <person name="Muyzer G."/>
            <person name="Kuever J."/>
            <person name="Parshina S."/>
            <person name="Ivanova A."/>
            <person name="Nazina T."/>
            <person name="Woyke T."/>
        </authorList>
    </citation>
    <scope>NUCLEOTIDE SEQUENCE [LARGE SCALE GENOMIC DNA]</scope>
    <source>
        <strain evidence="4">DSM 14880 / VKM B-2319 / CO-1-SRB</strain>
    </source>
</reference>
<dbReference type="SUPFAM" id="SSF48317">
    <property type="entry name" value="Acid phosphatase/Vanadium-dependent haloperoxidase"/>
    <property type="match status" value="1"/>
</dbReference>
<dbReference type="RefSeq" id="WP_013809574.1">
    <property type="nucleotide sequence ID" value="NC_015565.1"/>
</dbReference>
<keyword evidence="1" id="KW-1133">Transmembrane helix</keyword>
<dbReference type="InterPro" id="IPR026841">
    <property type="entry name" value="Aur1/Ipt1"/>
</dbReference>
<evidence type="ECO:0000256" key="1">
    <source>
        <dbReference type="SAM" id="Phobius"/>
    </source>
</evidence>
<accession>F6B6I4</accession>
<keyword evidence="1" id="KW-0812">Transmembrane</keyword>
<dbReference type="GO" id="GO:0016020">
    <property type="term" value="C:membrane"/>
    <property type="evidence" value="ECO:0007669"/>
    <property type="project" value="UniProtKB-SubCell"/>
</dbReference>
<protein>
    <submittedName>
        <fullName evidence="3">Phosphoesterase PA-phosphatase related protein</fullName>
    </submittedName>
</protein>
<dbReference type="eggNOG" id="COG0671">
    <property type="taxonomic scope" value="Bacteria"/>
</dbReference>
<dbReference type="KEGG" id="dca:Desca_0359"/>
<dbReference type="Pfam" id="PF14378">
    <property type="entry name" value="PAP2_3"/>
    <property type="match status" value="1"/>
</dbReference>
<feature type="transmembrane region" description="Helical" evidence="1">
    <location>
        <begin position="153"/>
        <end position="172"/>
    </location>
</feature>
<dbReference type="HOGENOM" id="CLU_102949_1_1_9"/>
<feature type="transmembrane region" description="Helical" evidence="1">
    <location>
        <begin position="7"/>
        <end position="26"/>
    </location>
</feature>
<evidence type="ECO:0000259" key="2">
    <source>
        <dbReference type="Pfam" id="PF14378"/>
    </source>
</evidence>
<dbReference type="InterPro" id="IPR036938">
    <property type="entry name" value="PAP2/HPO_sf"/>
</dbReference>
<evidence type="ECO:0000313" key="4">
    <source>
        <dbReference type="Proteomes" id="UP000009226"/>
    </source>
</evidence>
<dbReference type="EMBL" id="CP002736">
    <property type="protein sequence ID" value="AEF93255.1"/>
    <property type="molecule type" value="Genomic_DNA"/>
</dbReference>
<dbReference type="STRING" id="868595.Desca_0359"/>
<dbReference type="Proteomes" id="UP000009226">
    <property type="component" value="Chromosome"/>
</dbReference>
<feature type="transmembrane region" description="Helical" evidence="1">
    <location>
        <begin position="80"/>
        <end position="98"/>
    </location>
</feature>
<feature type="transmembrane region" description="Helical" evidence="1">
    <location>
        <begin position="118"/>
        <end position="141"/>
    </location>
</feature>
<organism evidence="3 4">
    <name type="scientific">Desulfotomaculum nigrificans (strain DSM 14880 / VKM B-2319 / CO-1-SRB)</name>
    <name type="common">Desulfotomaculum carboxydivorans</name>
    <dbReference type="NCBI Taxonomy" id="868595"/>
    <lineage>
        <taxon>Bacteria</taxon>
        <taxon>Bacillati</taxon>
        <taxon>Bacillota</taxon>
        <taxon>Clostridia</taxon>
        <taxon>Eubacteriales</taxon>
        <taxon>Desulfotomaculaceae</taxon>
        <taxon>Desulfotomaculum</taxon>
    </lineage>
</organism>
<feature type="transmembrane region" description="Helical" evidence="1">
    <location>
        <begin position="46"/>
        <end position="68"/>
    </location>
</feature>
<evidence type="ECO:0000313" key="3">
    <source>
        <dbReference type="EMBL" id="AEF93255.1"/>
    </source>
</evidence>
<sequence>MGTQVFLKRLSWMLLIPLVGLIYAQLNYNNGNVHSLMTALDRIIPFIPYFVVPYVAWYGVLFFSLTWFAYKNDRLYYRSLASLVLGMAVSYLIFFVFQTTVPRPVIEGHNLFNQLTKIIYAIDNPYNAFPSLHVLTSYIIYLGSQETKIYSRFISRAIQIMTILVILSTIFLKQHTLLDVAGGIFIGGTIFNVTGYVVDIILSYDISINLLPKSFKHIPGKR</sequence>
<gene>
    <name evidence="3" type="ordered locus">Desca_0359</name>
</gene>
<keyword evidence="4" id="KW-1185">Reference proteome</keyword>
<dbReference type="AlphaFoldDB" id="F6B6I4"/>
<keyword evidence="1" id="KW-0472">Membrane</keyword>
<name>F6B6I4_DESCC</name>
<feature type="domain" description="Inositolphosphotransferase Aur1/Ipt1" evidence="2">
    <location>
        <begin position="58"/>
        <end position="190"/>
    </location>
</feature>
<feature type="transmembrane region" description="Helical" evidence="1">
    <location>
        <begin position="184"/>
        <end position="204"/>
    </location>
</feature>
<proteinExistence type="predicted"/>